<evidence type="ECO:0000256" key="4">
    <source>
        <dbReference type="ARBA" id="ARBA00023002"/>
    </source>
</evidence>
<feature type="domain" description="FAD/NAD(P)-binding" evidence="5">
    <location>
        <begin position="4"/>
        <end position="297"/>
    </location>
</feature>
<evidence type="ECO:0000313" key="6">
    <source>
        <dbReference type="EMBL" id="RKU48965.1"/>
    </source>
</evidence>
<keyword evidence="7" id="KW-1185">Reference proteome</keyword>
<reference evidence="6 7" key="1">
    <citation type="submission" date="2018-08" db="EMBL/GenBank/DDBJ databases">
        <title>Draft genome of the lignicolous fungus Coniochaeta pulveracea.</title>
        <authorList>
            <person name="Borstlap C.J."/>
            <person name="De Witt R.N."/>
            <person name="Botha A."/>
            <person name="Volschenk H."/>
        </authorList>
    </citation>
    <scope>NUCLEOTIDE SEQUENCE [LARGE SCALE GENOMIC DNA]</scope>
    <source>
        <strain evidence="6 7">CAB683</strain>
    </source>
</reference>
<keyword evidence="4" id="KW-0560">Oxidoreductase</keyword>
<dbReference type="PANTHER" id="PTHR43735">
    <property type="entry name" value="APOPTOSIS-INDUCING FACTOR 1"/>
    <property type="match status" value="1"/>
</dbReference>
<dbReference type="GO" id="GO:0004174">
    <property type="term" value="F:electron-transferring-flavoprotein dehydrogenase activity"/>
    <property type="evidence" value="ECO:0007669"/>
    <property type="project" value="TreeGrafter"/>
</dbReference>
<dbReference type="InterPro" id="IPR023753">
    <property type="entry name" value="FAD/NAD-binding_dom"/>
</dbReference>
<name>A0A420YMD4_9PEZI</name>
<protein>
    <recommendedName>
        <fullName evidence="5">FAD/NAD(P)-binding domain-containing protein</fullName>
    </recommendedName>
</protein>
<dbReference type="OrthoDB" id="202203at2759"/>
<evidence type="ECO:0000256" key="1">
    <source>
        <dbReference type="ARBA" id="ARBA00006442"/>
    </source>
</evidence>
<organism evidence="6 7">
    <name type="scientific">Coniochaeta pulveracea</name>
    <dbReference type="NCBI Taxonomy" id="177199"/>
    <lineage>
        <taxon>Eukaryota</taxon>
        <taxon>Fungi</taxon>
        <taxon>Dikarya</taxon>
        <taxon>Ascomycota</taxon>
        <taxon>Pezizomycotina</taxon>
        <taxon>Sordariomycetes</taxon>
        <taxon>Sordariomycetidae</taxon>
        <taxon>Coniochaetales</taxon>
        <taxon>Coniochaetaceae</taxon>
        <taxon>Coniochaeta</taxon>
    </lineage>
</organism>
<dbReference type="EMBL" id="QVQW01000003">
    <property type="protein sequence ID" value="RKU48965.1"/>
    <property type="molecule type" value="Genomic_DNA"/>
</dbReference>
<evidence type="ECO:0000259" key="5">
    <source>
        <dbReference type="Pfam" id="PF07992"/>
    </source>
</evidence>
<keyword evidence="2" id="KW-0285">Flavoprotein</keyword>
<dbReference type="Gene3D" id="3.50.50.100">
    <property type="match status" value="1"/>
</dbReference>
<dbReference type="InterPro" id="IPR036188">
    <property type="entry name" value="FAD/NAD-bd_sf"/>
</dbReference>
<comment type="caution">
    <text evidence="6">The sequence shown here is derived from an EMBL/GenBank/DDBJ whole genome shotgun (WGS) entry which is preliminary data.</text>
</comment>
<dbReference type="PRINTS" id="PR00411">
    <property type="entry name" value="PNDRDTASEI"/>
</dbReference>
<evidence type="ECO:0000313" key="7">
    <source>
        <dbReference type="Proteomes" id="UP000275385"/>
    </source>
</evidence>
<dbReference type="PANTHER" id="PTHR43735:SF3">
    <property type="entry name" value="FERROPTOSIS SUPPRESSOR PROTEIN 1"/>
    <property type="match status" value="1"/>
</dbReference>
<sequence length="380" mass="40924">MTKTVVILGGSYGGLHVAHYLLKQKYPDVKVILITKNSHLFWNFASVRAIVKEANIQDKDIFGSIPEALSRYPAESYELVIGAATSSDLKSKTVTVTPSDSKQTRTISYDYLVLATGSRTSDLGPNLMPWKANDGYEELTKLLHETQEKVQQAKHIIVAGAGATGVEVAGELGFEYANANGEKKKEIILLNADQEILRGDSISSAARSELKKVGVQIRDNSRVTDVKTTAGGKTEVVLANGEVLVTDLYLPTMGLIPNTEYLDKIYLDKNGFVVVNDLYEVQGAEGIWAIGDLVGKPRCGFMITQKQAAGVGANVDAVLRGKGQSVVKGMPFDILVCAVGRSRTAGRMGVVKMLSVMGWAAKGRTLGIERLGGYIDGRVA</sequence>
<dbReference type="STRING" id="177199.A0A420YMD4"/>
<evidence type="ECO:0000256" key="3">
    <source>
        <dbReference type="ARBA" id="ARBA00022827"/>
    </source>
</evidence>
<dbReference type="AlphaFoldDB" id="A0A420YMD4"/>
<dbReference type="PRINTS" id="PR00368">
    <property type="entry name" value="FADPNR"/>
</dbReference>
<dbReference type="SUPFAM" id="SSF51905">
    <property type="entry name" value="FAD/NAD(P)-binding domain"/>
    <property type="match status" value="1"/>
</dbReference>
<keyword evidence="3" id="KW-0274">FAD</keyword>
<dbReference type="GO" id="GO:0050660">
    <property type="term" value="F:flavin adenine dinucleotide binding"/>
    <property type="evidence" value="ECO:0007669"/>
    <property type="project" value="TreeGrafter"/>
</dbReference>
<proteinExistence type="inferred from homology"/>
<gene>
    <name evidence="6" type="ORF">DL546_009452</name>
</gene>
<comment type="similarity">
    <text evidence="1">Belongs to the FAD-dependent oxidoreductase family.</text>
</comment>
<dbReference type="Pfam" id="PF07992">
    <property type="entry name" value="Pyr_redox_2"/>
    <property type="match status" value="1"/>
</dbReference>
<evidence type="ECO:0000256" key="2">
    <source>
        <dbReference type="ARBA" id="ARBA00022630"/>
    </source>
</evidence>
<dbReference type="GO" id="GO:0005737">
    <property type="term" value="C:cytoplasm"/>
    <property type="evidence" value="ECO:0007669"/>
    <property type="project" value="TreeGrafter"/>
</dbReference>
<dbReference type="Proteomes" id="UP000275385">
    <property type="component" value="Unassembled WGS sequence"/>
</dbReference>
<accession>A0A420YMD4</accession>